<gene>
    <name evidence="1" type="ORF">MARPO_0019s0122</name>
</gene>
<organism evidence="1 2">
    <name type="scientific">Marchantia polymorpha</name>
    <name type="common">Common liverwort</name>
    <name type="synonym">Marchantia aquatica</name>
    <dbReference type="NCBI Taxonomy" id="3197"/>
    <lineage>
        <taxon>Eukaryota</taxon>
        <taxon>Viridiplantae</taxon>
        <taxon>Streptophyta</taxon>
        <taxon>Embryophyta</taxon>
        <taxon>Marchantiophyta</taxon>
        <taxon>Marchantiopsida</taxon>
        <taxon>Marchantiidae</taxon>
        <taxon>Marchantiales</taxon>
        <taxon>Marchantiaceae</taxon>
        <taxon>Marchantia</taxon>
    </lineage>
</organism>
<protein>
    <submittedName>
        <fullName evidence="1">Uncharacterized protein</fullName>
    </submittedName>
</protein>
<keyword evidence="2" id="KW-1185">Reference proteome</keyword>
<dbReference type="Gramene" id="Mp1g13520.1">
    <property type="protein sequence ID" value="Mp1g13520.1.cds1"/>
    <property type="gene ID" value="Mp1g13520"/>
</dbReference>
<accession>A0A2R6XF40</accession>
<dbReference type="AlphaFoldDB" id="A0A2R6XF40"/>
<sequence length="244" mass="27483">MGYLIGTVCQILKCSVLSSAPHARQLLLARLIVREEQRLWPFSRIDKIATSLSKHLEELSLPCVNASVHFMDGSSSMSLRWLCTLVQLVTFISPRPPIGRLTPTVRSFDVFAQCCHFSGPFPCPRERLVTSLIAKSRTCAISCRFERANLSGAQLIFQSMMYALETRERVGGWRWQFCITGRYRPTTAYTSGRYGTSRRLGHEPRIDSAVHKMASVTELPLLVKSCNLEDAGEGRYGFVCEIED</sequence>
<reference evidence="2" key="1">
    <citation type="journal article" date="2017" name="Cell">
        <title>Insights into land plant evolution garnered from the Marchantia polymorpha genome.</title>
        <authorList>
            <person name="Bowman J.L."/>
            <person name="Kohchi T."/>
            <person name="Yamato K.T."/>
            <person name="Jenkins J."/>
            <person name="Shu S."/>
            <person name="Ishizaki K."/>
            <person name="Yamaoka S."/>
            <person name="Nishihama R."/>
            <person name="Nakamura Y."/>
            <person name="Berger F."/>
            <person name="Adam C."/>
            <person name="Aki S.S."/>
            <person name="Althoff F."/>
            <person name="Araki T."/>
            <person name="Arteaga-Vazquez M.A."/>
            <person name="Balasubrmanian S."/>
            <person name="Barry K."/>
            <person name="Bauer D."/>
            <person name="Boehm C.R."/>
            <person name="Briginshaw L."/>
            <person name="Caballero-Perez J."/>
            <person name="Catarino B."/>
            <person name="Chen F."/>
            <person name="Chiyoda S."/>
            <person name="Chovatia M."/>
            <person name="Davies K.M."/>
            <person name="Delmans M."/>
            <person name="Demura T."/>
            <person name="Dierschke T."/>
            <person name="Dolan L."/>
            <person name="Dorantes-Acosta A.E."/>
            <person name="Eklund D.M."/>
            <person name="Florent S.N."/>
            <person name="Flores-Sandoval E."/>
            <person name="Fujiyama A."/>
            <person name="Fukuzawa H."/>
            <person name="Galik B."/>
            <person name="Grimanelli D."/>
            <person name="Grimwood J."/>
            <person name="Grossniklaus U."/>
            <person name="Hamada T."/>
            <person name="Haseloff J."/>
            <person name="Hetherington A.J."/>
            <person name="Higo A."/>
            <person name="Hirakawa Y."/>
            <person name="Hundley H.N."/>
            <person name="Ikeda Y."/>
            <person name="Inoue K."/>
            <person name="Inoue S.I."/>
            <person name="Ishida S."/>
            <person name="Jia Q."/>
            <person name="Kakita M."/>
            <person name="Kanazawa T."/>
            <person name="Kawai Y."/>
            <person name="Kawashima T."/>
            <person name="Kennedy M."/>
            <person name="Kinose K."/>
            <person name="Kinoshita T."/>
            <person name="Kohara Y."/>
            <person name="Koide E."/>
            <person name="Komatsu K."/>
            <person name="Kopischke S."/>
            <person name="Kubo M."/>
            <person name="Kyozuka J."/>
            <person name="Lagercrantz U."/>
            <person name="Lin S.S."/>
            <person name="Lindquist E."/>
            <person name="Lipzen A.M."/>
            <person name="Lu C.W."/>
            <person name="De Luna E."/>
            <person name="Martienssen R.A."/>
            <person name="Minamino N."/>
            <person name="Mizutani M."/>
            <person name="Mizutani M."/>
            <person name="Mochizuki N."/>
            <person name="Monte I."/>
            <person name="Mosher R."/>
            <person name="Nagasaki H."/>
            <person name="Nakagami H."/>
            <person name="Naramoto S."/>
            <person name="Nishitani K."/>
            <person name="Ohtani M."/>
            <person name="Okamoto T."/>
            <person name="Okumura M."/>
            <person name="Phillips J."/>
            <person name="Pollak B."/>
            <person name="Reinders A."/>
            <person name="Rovekamp M."/>
            <person name="Sano R."/>
            <person name="Sawa S."/>
            <person name="Schmid M.W."/>
            <person name="Shirakawa M."/>
            <person name="Solano R."/>
            <person name="Spunde A."/>
            <person name="Suetsugu N."/>
            <person name="Sugano S."/>
            <person name="Sugiyama A."/>
            <person name="Sun R."/>
            <person name="Suzuki Y."/>
            <person name="Takenaka M."/>
            <person name="Takezawa D."/>
            <person name="Tomogane H."/>
            <person name="Tsuzuki M."/>
            <person name="Ueda T."/>
            <person name="Umeda M."/>
            <person name="Ward J.M."/>
            <person name="Watanabe Y."/>
            <person name="Yazaki K."/>
            <person name="Yokoyama R."/>
            <person name="Yoshitake Y."/>
            <person name="Yotsui I."/>
            <person name="Zachgo S."/>
            <person name="Schmutz J."/>
        </authorList>
    </citation>
    <scope>NUCLEOTIDE SEQUENCE [LARGE SCALE GENOMIC DNA]</scope>
    <source>
        <strain evidence="2">Tak-1</strain>
    </source>
</reference>
<dbReference type="Proteomes" id="UP000244005">
    <property type="component" value="Unassembled WGS sequence"/>
</dbReference>
<name>A0A2R6XF40_MARPO</name>
<proteinExistence type="predicted"/>
<evidence type="ECO:0000313" key="2">
    <source>
        <dbReference type="Proteomes" id="UP000244005"/>
    </source>
</evidence>
<dbReference type="EMBL" id="KZ772691">
    <property type="protein sequence ID" value="PTQ44705.1"/>
    <property type="molecule type" value="Genomic_DNA"/>
</dbReference>
<evidence type="ECO:0000313" key="1">
    <source>
        <dbReference type="EMBL" id="PTQ44705.1"/>
    </source>
</evidence>